<dbReference type="Proteomes" id="UP000546642">
    <property type="component" value="Unassembled WGS sequence"/>
</dbReference>
<dbReference type="EMBL" id="JACHDS010000001">
    <property type="protein sequence ID" value="MBB6171294.1"/>
    <property type="molecule type" value="Genomic_DNA"/>
</dbReference>
<dbReference type="InterPro" id="IPR050275">
    <property type="entry name" value="PGM_Phosphatase"/>
</dbReference>
<name>A0A7W9YFM9_9ACTN</name>
<evidence type="ECO:0000256" key="2">
    <source>
        <dbReference type="PIRSR" id="PIRSR613078-2"/>
    </source>
</evidence>
<feature type="active site" description="Proton donor/acceptor" evidence="1">
    <location>
        <position position="82"/>
    </location>
</feature>
<dbReference type="GO" id="GO:0005737">
    <property type="term" value="C:cytoplasm"/>
    <property type="evidence" value="ECO:0007669"/>
    <property type="project" value="TreeGrafter"/>
</dbReference>
<dbReference type="SMART" id="SM00855">
    <property type="entry name" value="PGAM"/>
    <property type="match status" value="1"/>
</dbReference>
<evidence type="ECO:0000313" key="3">
    <source>
        <dbReference type="EMBL" id="MBB6171294.1"/>
    </source>
</evidence>
<dbReference type="EC" id="5.4.2.12" evidence="3"/>
<dbReference type="GO" id="GO:0016791">
    <property type="term" value="F:phosphatase activity"/>
    <property type="evidence" value="ECO:0007669"/>
    <property type="project" value="TreeGrafter"/>
</dbReference>
<dbReference type="SUPFAM" id="SSF53254">
    <property type="entry name" value="Phosphoglycerate mutase-like"/>
    <property type="match status" value="1"/>
</dbReference>
<feature type="binding site" evidence="2">
    <location>
        <position position="58"/>
    </location>
    <ligand>
        <name>substrate</name>
    </ligand>
</feature>
<dbReference type="InterPro" id="IPR013078">
    <property type="entry name" value="His_Pase_superF_clade-1"/>
</dbReference>
<comment type="caution">
    <text evidence="3">The sequence shown here is derived from an EMBL/GenBank/DDBJ whole genome shotgun (WGS) entry which is preliminary data.</text>
</comment>
<sequence length="213" mass="22820">MTDLVLARHGETTWHANNRYAGSSDVPLTPRGYDQAEALATWAGGAGLDAVWCSTLSRARETALPSAEAVGVEPHADERLCEVDFGQGEGKTVAEMESLFPERRAAFVVDPVAHHLPGGEDPRLAVKRALACFEDIADAHPDGRVLVVVHGTLLRLALCRLLGLPLREYRRLFPVVRNTALTTVRLSGGTAALIEYNVPTAAATALPFGPHSP</sequence>
<organism evidence="3 4">
    <name type="scientific">Nocardiopsis mwathae</name>
    <dbReference type="NCBI Taxonomy" id="1472723"/>
    <lineage>
        <taxon>Bacteria</taxon>
        <taxon>Bacillati</taxon>
        <taxon>Actinomycetota</taxon>
        <taxon>Actinomycetes</taxon>
        <taxon>Streptosporangiales</taxon>
        <taxon>Nocardiopsidaceae</taxon>
        <taxon>Nocardiopsis</taxon>
    </lineage>
</organism>
<dbReference type="Pfam" id="PF00300">
    <property type="entry name" value="His_Phos_1"/>
    <property type="match status" value="1"/>
</dbReference>
<dbReference type="GO" id="GO:0004619">
    <property type="term" value="F:phosphoglycerate mutase activity"/>
    <property type="evidence" value="ECO:0007669"/>
    <property type="project" value="UniProtKB-EC"/>
</dbReference>
<dbReference type="CDD" id="cd07067">
    <property type="entry name" value="HP_PGM_like"/>
    <property type="match status" value="1"/>
</dbReference>
<dbReference type="Gene3D" id="3.40.50.1240">
    <property type="entry name" value="Phosphoglycerate mutase-like"/>
    <property type="match status" value="1"/>
</dbReference>
<reference evidence="3 4" key="1">
    <citation type="submission" date="2020-08" db="EMBL/GenBank/DDBJ databases">
        <title>Sequencing the genomes of 1000 actinobacteria strains.</title>
        <authorList>
            <person name="Klenk H.-P."/>
        </authorList>
    </citation>
    <scope>NUCLEOTIDE SEQUENCE [LARGE SCALE GENOMIC DNA]</scope>
    <source>
        <strain evidence="3 4">DSM 46659</strain>
    </source>
</reference>
<accession>A0A7W9YFM9</accession>
<evidence type="ECO:0000313" key="4">
    <source>
        <dbReference type="Proteomes" id="UP000546642"/>
    </source>
</evidence>
<protein>
    <submittedName>
        <fullName evidence="3">Putative phosphoglycerate mutase</fullName>
        <ecNumber evidence="3">5.4.2.12</ecNumber>
    </submittedName>
</protein>
<dbReference type="RefSeq" id="WP_184074590.1">
    <property type="nucleotide sequence ID" value="NZ_JACHDS010000001.1"/>
</dbReference>
<gene>
    <name evidence="3" type="ORF">HNR23_001354</name>
</gene>
<feature type="active site" description="Tele-phosphohistidine intermediate" evidence="1">
    <location>
        <position position="9"/>
    </location>
</feature>
<proteinExistence type="predicted"/>
<dbReference type="PANTHER" id="PTHR48100:SF1">
    <property type="entry name" value="HISTIDINE PHOSPHATASE FAMILY PROTEIN-RELATED"/>
    <property type="match status" value="1"/>
</dbReference>
<evidence type="ECO:0000256" key="1">
    <source>
        <dbReference type="PIRSR" id="PIRSR613078-1"/>
    </source>
</evidence>
<dbReference type="PANTHER" id="PTHR48100">
    <property type="entry name" value="BROAD-SPECIFICITY PHOSPHATASE YOR283W-RELATED"/>
    <property type="match status" value="1"/>
</dbReference>
<dbReference type="AlphaFoldDB" id="A0A7W9YFM9"/>
<keyword evidence="4" id="KW-1185">Reference proteome</keyword>
<keyword evidence="3" id="KW-0413">Isomerase</keyword>
<dbReference type="InterPro" id="IPR029033">
    <property type="entry name" value="His_PPase_superfam"/>
</dbReference>